<name>A0AAF0UPH0_SOLVR</name>
<keyword evidence="2" id="KW-1185">Reference proteome</keyword>
<reference evidence="1" key="1">
    <citation type="submission" date="2023-08" db="EMBL/GenBank/DDBJ databases">
        <title>A de novo genome assembly of Solanum verrucosum Schlechtendal, a Mexican diploid species geographically isolated from the other diploid A-genome species in potato relatives.</title>
        <authorList>
            <person name="Hosaka K."/>
        </authorList>
    </citation>
    <scope>NUCLEOTIDE SEQUENCE</scope>
    <source>
        <tissue evidence="1">Young leaves</tissue>
    </source>
</reference>
<dbReference type="AlphaFoldDB" id="A0AAF0UPH0"/>
<protein>
    <submittedName>
        <fullName evidence="1">Uncharacterized protein</fullName>
    </submittedName>
</protein>
<proteinExistence type="predicted"/>
<gene>
    <name evidence="1" type="ORF">MTR67_042191</name>
</gene>
<dbReference type="EMBL" id="CP133621">
    <property type="protein sequence ID" value="WMV48806.1"/>
    <property type="molecule type" value="Genomic_DNA"/>
</dbReference>
<sequence>MHHGDPKFGQQTSALFYHVMIRVIVDGASLTHYEHQCFTRVSLDDDVLQLEVLRQGQSAMYGPQFCREARLCYHI</sequence>
<organism evidence="1 2">
    <name type="scientific">Solanum verrucosum</name>
    <dbReference type="NCBI Taxonomy" id="315347"/>
    <lineage>
        <taxon>Eukaryota</taxon>
        <taxon>Viridiplantae</taxon>
        <taxon>Streptophyta</taxon>
        <taxon>Embryophyta</taxon>
        <taxon>Tracheophyta</taxon>
        <taxon>Spermatophyta</taxon>
        <taxon>Magnoliopsida</taxon>
        <taxon>eudicotyledons</taxon>
        <taxon>Gunneridae</taxon>
        <taxon>Pentapetalae</taxon>
        <taxon>asterids</taxon>
        <taxon>lamiids</taxon>
        <taxon>Solanales</taxon>
        <taxon>Solanaceae</taxon>
        <taxon>Solanoideae</taxon>
        <taxon>Solaneae</taxon>
        <taxon>Solanum</taxon>
    </lineage>
</organism>
<dbReference type="Proteomes" id="UP001234989">
    <property type="component" value="Chromosome 10"/>
</dbReference>
<evidence type="ECO:0000313" key="1">
    <source>
        <dbReference type="EMBL" id="WMV48806.1"/>
    </source>
</evidence>
<evidence type="ECO:0000313" key="2">
    <source>
        <dbReference type="Proteomes" id="UP001234989"/>
    </source>
</evidence>
<accession>A0AAF0UPH0</accession>